<dbReference type="AlphaFoldDB" id="A0A4R6QF20"/>
<evidence type="ECO:0000313" key="2">
    <source>
        <dbReference type="Proteomes" id="UP000295260"/>
    </source>
</evidence>
<protein>
    <submittedName>
        <fullName evidence="1">Uncharacterized protein</fullName>
    </submittedName>
</protein>
<name>A0A4R6QF20_9FLAO</name>
<proteinExistence type="predicted"/>
<evidence type="ECO:0000313" key="1">
    <source>
        <dbReference type="EMBL" id="TDP60079.1"/>
    </source>
</evidence>
<dbReference type="EMBL" id="SNXR01000012">
    <property type="protein sequence ID" value="TDP60079.1"/>
    <property type="molecule type" value="Genomic_DNA"/>
</dbReference>
<dbReference type="Proteomes" id="UP000295260">
    <property type="component" value="Unassembled WGS sequence"/>
</dbReference>
<reference evidence="1 2" key="1">
    <citation type="submission" date="2019-03" db="EMBL/GenBank/DDBJ databases">
        <title>Genomic Encyclopedia of Archaeal and Bacterial Type Strains, Phase II (KMG-II): from individual species to whole genera.</title>
        <authorList>
            <person name="Goeker M."/>
        </authorList>
    </citation>
    <scope>NUCLEOTIDE SEQUENCE [LARGE SCALE GENOMIC DNA]</scope>
    <source>
        <strain evidence="1 2">DSM 25687</strain>
    </source>
</reference>
<sequence>MQDRDEKFDKEKHSFLYFTTQEVMDKILEELDKEENPIS</sequence>
<keyword evidence="2" id="KW-1185">Reference proteome</keyword>
<organism evidence="1 2">
    <name type="scientific">Flavobacterium dankookense</name>
    <dbReference type="NCBI Taxonomy" id="706186"/>
    <lineage>
        <taxon>Bacteria</taxon>
        <taxon>Pseudomonadati</taxon>
        <taxon>Bacteroidota</taxon>
        <taxon>Flavobacteriia</taxon>
        <taxon>Flavobacteriales</taxon>
        <taxon>Flavobacteriaceae</taxon>
        <taxon>Flavobacterium</taxon>
    </lineage>
</organism>
<accession>A0A4R6QF20</accession>
<gene>
    <name evidence="1" type="ORF">BC748_1052</name>
</gene>
<comment type="caution">
    <text evidence="1">The sequence shown here is derived from an EMBL/GenBank/DDBJ whole genome shotgun (WGS) entry which is preliminary data.</text>
</comment>